<feature type="transmembrane region" description="Helical" evidence="1">
    <location>
        <begin position="166"/>
        <end position="190"/>
    </location>
</feature>
<feature type="transmembrane region" description="Helical" evidence="1">
    <location>
        <begin position="20"/>
        <end position="52"/>
    </location>
</feature>
<evidence type="ECO:0000313" key="2">
    <source>
        <dbReference type="EMBL" id="OCX75442.1"/>
    </source>
</evidence>
<keyword evidence="1" id="KW-1133">Transmembrane helix</keyword>
<organism evidence="2 3">
    <name type="scientific">Acidithiobacillus thiooxidans</name>
    <name type="common">Thiobacillus thiooxidans</name>
    <dbReference type="NCBI Taxonomy" id="930"/>
    <lineage>
        <taxon>Bacteria</taxon>
        <taxon>Pseudomonadati</taxon>
        <taxon>Pseudomonadota</taxon>
        <taxon>Acidithiobacillia</taxon>
        <taxon>Acidithiobacillales</taxon>
        <taxon>Acidithiobacillaceae</taxon>
        <taxon>Acidithiobacillus</taxon>
    </lineage>
</organism>
<proteinExistence type="predicted"/>
<protein>
    <recommendedName>
        <fullName evidence="4">DUF2232 domain-containing protein</fullName>
    </recommendedName>
</protein>
<feature type="transmembrane region" description="Helical" evidence="1">
    <location>
        <begin position="64"/>
        <end position="90"/>
    </location>
</feature>
<accession>A0A1C2IHI3</accession>
<dbReference type="Proteomes" id="UP000095008">
    <property type="component" value="Unassembled WGS sequence"/>
</dbReference>
<feature type="transmembrane region" description="Helical" evidence="1">
    <location>
        <begin position="210"/>
        <end position="230"/>
    </location>
</feature>
<dbReference type="PANTHER" id="PTHR41324:SF1">
    <property type="entry name" value="DUF2232 DOMAIN-CONTAINING PROTEIN"/>
    <property type="match status" value="1"/>
</dbReference>
<name>A0A1C2IHI3_ACITH</name>
<dbReference type="InterPro" id="IPR018710">
    <property type="entry name" value="DUF2232"/>
</dbReference>
<keyword evidence="1" id="KW-0812">Transmembrane</keyword>
<dbReference type="AlphaFoldDB" id="A0A1C2IHI3"/>
<dbReference type="OrthoDB" id="5298264at2"/>
<sequence>MTAQPQGGVLRWFLSGRWQASLSIAVLFSLAGLVPFLAAPLFLNCVALVALVTIQAGRKESLEVLVIAGIASMLFTFNPWFGVIFALVAWLPGRLLGEGLHWDTQWSGVVWVLIGLSLLILVLMLWVVPLGAGPDFWQTQMTQMLKPLAKEISKVQMAAVLRMAPLLPGIMAAGLVLLWTLAALLASRWYERYQGLDRPQRVYGSLELPGMLIWLVVATLLGISLLHGALAWPLQNLALLVGTWYLLQGLSFVHLWFAAKGWPTIALLGLYIALILLSQLLLVLSVLGILDRVFHLRQRLLRPRS</sequence>
<evidence type="ECO:0000313" key="3">
    <source>
        <dbReference type="Proteomes" id="UP000095008"/>
    </source>
</evidence>
<keyword evidence="3" id="KW-1185">Reference proteome</keyword>
<keyword evidence="1" id="KW-0472">Membrane</keyword>
<dbReference type="Pfam" id="PF09991">
    <property type="entry name" value="DUF2232"/>
    <property type="match status" value="1"/>
</dbReference>
<dbReference type="EMBL" id="LWRY01000015">
    <property type="protein sequence ID" value="OCX75442.1"/>
    <property type="molecule type" value="Genomic_DNA"/>
</dbReference>
<comment type="caution">
    <text evidence="2">The sequence shown here is derived from an EMBL/GenBank/DDBJ whole genome shotgun (WGS) entry which is preliminary data.</text>
</comment>
<dbReference type="RefSeq" id="WP_065973498.1">
    <property type="nucleotide sequence ID" value="NZ_LWRY01000015.1"/>
</dbReference>
<gene>
    <name evidence="2" type="ORF">A6M23_02805</name>
</gene>
<feature type="transmembrane region" description="Helical" evidence="1">
    <location>
        <begin position="265"/>
        <end position="290"/>
    </location>
</feature>
<feature type="transmembrane region" description="Helical" evidence="1">
    <location>
        <begin position="110"/>
        <end position="132"/>
    </location>
</feature>
<feature type="transmembrane region" description="Helical" evidence="1">
    <location>
        <begin position="237"/>
        <end position="259"/>
    </location>
</feature>
<reference evidence="2" key="1">
    <citation type="journal article" date="2016" name="Int. J. Mol. Sci.">
        <title>Comparative genomics of the extreme acidophile Acidithiobacillus thiooxidans reveals intraspecific divergence and niche adaptation.</title>
        <authorList>
            <person name="Zhang X."/>
            <person name="Feng X."/>
            <person name="Tao J."/>
            <person name="Ma L."/>
            <person name="Xiao Y."/>
            <person name="Liang Y."/>
            <person name="Liu X."/>
            <person name="Yin H."/>
        </authorList>
    </citation>
    <scope>NUCLEOTIDE SEQUENCE [LARGE SCALE GENOMIC DNA]</scope>
    <source>
        <strain evidence="2">DXS-W</strain>
    </source>
</reference>
<dbReference type="PANTHER" id="PTHR41324">
    <property type="entry name" value="MEMBRANE PROTEIN-RELATED"/>
    <property type="match status" value="1"/>
</dbReference>
<evidence type="ECO:0000256" key="1">
    <source>
        <dbReference type="SAM" id="Phobius"/>
    </source>
</evidence>
<evidence type="ECO:0008006" key="4">
    <source>
        <dbReference type="Google" id="ProtNLM"/>
    </source>
</evidence>